<dbReference type="PANTHER" id="PTHR46401:SF2">
    <property type="entry name" value="GLYCOSYLTRANSFERASE WBBK-RELATED"/>
    <property type="match status" value="1"/>
</dbReference>
<organism evidence="3 4">
    <name type="scientific">Paraconexibacter antarcticus</name>
    <dbReference type="NCBI Taxonomy" id="2949664"/>
    <lineage>
        <taxon>Bacteria</taxon>
        <taxon>Bacillati</taxon>
        <taxon>Actinomycetota</taxon>
        <taxon>Thermoleophilia</taxon>
        <taxon>Solirubrobacterales</taxon>
        <taxon>Paraconexibacteraceae</taxon>
        <taxon>Paraconexibacter</taxon>
    </lineage>
</organism>
<evidence type="ECO:0000313" key="4">
    <source>
        <dbReference type="Proteomes" id="UP001056035"/>
    </source>
</evidence>
<keyword evidence="1" id="KW-0808">Transferase</keyword>
<evidence type="ECO:0000256" key="1">
    <source>
        <dbReference type="ARBA" id="ARBA00022679"/>
    </source>
</evidence>
<keyword evidence="4" id="KW-1185">Reference proteome</keyword>
<dbReference type="RefSeq" id="WP_254571736.1">
    <property type="nucleotide sequence ID" value="NZ_CP098502.1"/>
</dbReference>
<feature type="domain" description="Glycosyl transferase family 1" evidence="2">
    <location>
        <begin position="196"/>
        <end position="355"/>
    </location>
</feature>
<dbReference type="PANTHER" id="PTHR46401">
    <property type="entry name" value="GLYCOSYLTRANSFERASE WBBK-RELATED"/>
    <property type="match status" value="1"/>
</dbReference>
<proteinExistence type="predicted"/>
<accession>A0ABY5DTX7</accession>
<dbReference type="Proteomes" id="UP001056035">
    <property type="component" value="Chromosome"/>
</dbReference>
<evidence type="ECO:0000259" key="2">
    <source>
        <dbReference type="Pfam" id="PF00534"/>
    </source>
</evidence>
<dbReference type="Pfam" id="PF00534">
    <property type="entry name" value="Glycos_transf_1"/>
    <property type="match status" value="1"/>
</dbReference>
<evidence type="ECO:0000313" key="3">
    <source>
        <dbReference type="EMBL" id="UTI65044.1"/>
    </source>
</evidence>
<dbReference type="InterPro" id="IPR001296">
    <property type="entry name" value="Glyco_trans_1"/>
</dbReference>
<gene>
    <name evidence="3" type="ORF">NBH00_02270</name>
</gene>
<sequence length="387" mass="41984">MNVAVVHHLPSGGALRVLAEWLKRTEHGPVTVYTREAHVHAFVGGLPQATEVVEVPLHAGGGAADELRRLWTSPADGRRLAARIEAGGHDVVFAWASRLTQALDVLPALTTPSLFYAPEPLRSAYEPRELIPVPDDWRGAITRAGVNPIELRRRQLDRRYLRGAQRVVTHSAFTRSTLRATYGVESDVVLLGVDAEDFAPGTRDGAPYVLAVGALHPLKGHDLVIDAIAALPRPRPRLVLVGDRGEWAADLERRATAGGVELDLRQGVPFAEVRDLYRRAAVVACGQVREPFGLVPLEAMACRTPVVAVDEGGFRETITDGVTGLLVPRDASAMAAAIGRILDDDTLAEALSEAGLRDVRDRWTWERTTAGFDALLREQAATGPRRL</sequence>
<dbReference type="Gene3D" id="3.40.50.2000">
    <property type="entry name" value="Glycogen Phosphorylase B"/>
    <property type="match status" value="2"/>
</dbReference>
<name>A0ABY5DTX7_9ACTN</name>
<dbReference type="CDD" id="cd03801">
    <property type="entry name" value="GT4_PimA-like"/>
    <property type="match status" value="1"/>
</dbReference>
<protein>
    <submittedName>
        <fullName evidence="3">Glycosyltransferase family 4 protein</fullName>
    </submittedName>
</protein>
<reference evidence="3 4" key="1">
    <citation type="submission" date="2022-06" db="EMBL/GenBank/DDBJ databases">
        <title>Paraconexibacter antarcticus.</title>
        <authorList>
            <person name="Kim C.S."/>
        </authorList>
    </citation>
    <scope>NUCLEOTIDE SEQUENCE [LARGE SCALE GENOMIC DNA]</scope>
    <source>
        <strain evidence="3 4">02-257</strain>
    </source>
</reference>
<dbReference type="EMBL" id="CP098502">
    <property type="protein sequence ID" value="UTI65044.1"/>
    <property type="molecule type" value="Genomic_DNA"/>
</dbReference>
<dbReference type="SUPFAM" id="SSF53756">
    <property type="entry name" value="UDP-Glycosyltransferase/glycogen phosphorylase"/>
    <property type="match status" value="1"/>
</dbReference>